<feature type="chain" id="PRO_5043461093" evidence="2">
    <location>
        <begin position="27"/>
        <end position="209"/>
    </location>
</feature>
<feature type="signal peptide" evidence="2">
    <location>
        <begin position="1"/>
        <end position="26"/>
    </location>
</feature>
<keyword evidence="1" id="KW-1133">Transmembrane helix</keyword>
<evidence type="ECO:0000313" key="4">
    <source>
        <dbReference type="Proteomes" id="UP001497623"/>
    </source>
</evidence>
<gene>
    <name evidence="3" type="ORF">MNOR_LOCUS6721</name>
</gene>
<evidence type="ECO:0000313" key="3">
    <source>
        <dbReference type="EMBL" id="CAL4067773.1"/>
    </source>
</evidence>
<proteinExistence type="predicted"/>
<accession>A0AAV2Q1W6</accession>
<keyword evidence="4" id="KW-1185">Reference proteome</keyword>
<keyword evidence="1" id="KW-0472">Membrane</keyword>
<evidence type="ECO:0000256" key="1">
    <source>
        <dbReference type="SAM" id="Phobius"/>
    </source>
</evidence>
<dbReference type="EMBL" id="CAXKWB010002821">
    <property type="protein sequence ID" value="CAL4067773.1"/>
    <property type="molecule type" value="Genomic_DNA"/>
</dbReference>
<feature type="non-terminal residue" evidence="3">
    <location>
        <position position="1"/>
    </location>
</feature>
<evidence type="ECO:0000256" key="2">
    <source>
        <dbReference type="SAM" id="SignalP"/>
    </source>
</evidence>
<keyword evidence="2" id="KW-0732">Signal</keyword>
<keyword evidence="1" id="KW-0812">Transmembrane</keyword>
<reference evidence="3 4" key="1">
    <citation type="submission" date="2024-05" db="EMBL/GenBank/DDBJ databases">
        <authorList>
            <person name="Wallberg A."/>
        </authorList>
    </citation>
    <scope>NUCLEOTIDE SEQUENCE [LARGE SCALE GENOMIC DNA]</scope>
</reference>
<sequence length="209" mass="23808">QSMSHRVSQMKMKVVILLSLIGASLANTIKDEVVQASYLDSLAKEGLVKMNIHLNRAEETIRFHMHEEGNMADVETLEDYESGFAASRVKDEESCFIRQLLDTFDQASAKAHEVSATSPQRKEGDVGVNAIPAENAIEWAGERLMDFCGDYEVYKLVQTEEEEDEETALETKEARISVFFRRCWFFLFFFRCLTTTITVPTGTIFFFFG</sequence>
<feature type="transmembrane region" description="Helical" evidence="1">
    <location>
        <begin position="184"/>
        <end position="208"/>
    </location>
</feature>
<protein>
    <submittedName>
        <fullName evidence="3">Uncharacterized protein</fullName>
    </submittedName>
</protein>
<dbReference type="AlphaFoldDB" id="A0AAV2Q1W6"/>
<dbReference type="Proteomes" id="UP001497623">
    <property type="component" value="Unassembled WGS sequence"/>
</dbReference>
<organism evidence="3 4">
    <name type="scientific">Meganyctiphanes norvegica</name>
    <name type="common">Northern krill</name>
    <name type="synonym">Thysanopoda norvegica</name>
    <dbReference type="NCBI Taxonomy" id="48144"/>
    <lineage>
        <taxon>Eukaryota</taxon>
        <taxon>Metazoa</taxon>
        <taxon>Ecdysozoa</taxon>
        <taxon>Arthropoda</taxon>
        <taxon>Crustacea</taxon>
        <taxon>Multicrustacea</taxon>
        <taxon>Malacostraca</taxon>
        <taxon>Eumalacostraca</taxon>
        <taxon>Eucarida</taxon>
        <taxon>Euphausiacea</taxon>
        <taxon>Euphausiidae</taxon>
        <taxon>Meganyctiphanes</taxon>
    </lineage>
</organism>
<name>A0AAV2Q1W6_MEGNR</name>
<comment type="caution">
    <text evidence="3">The sequence shown here is derived from an EMBL/GenBank/DDBJ whole genome shotgun (WGS) entry which is preliminary data.</text>
</comment>